<evidence type="ECO:0000313" key="1">
    <source>
        <dbReference type="EMBL" id="QDH17631.1"/>
    </source>
</evidence>
<dbReference type="PIRSF" id="PIRSF029730">
    <property type="entry name" value="UCP029730"/>
    <property type="match status" value="1"/>
</dbReference>
<organism evidence="1 2">
    <name type="scientific">Swingsia samuiensis</name>
    <dbReference type="NCBI Taxonomy" id="1293412"/>
    <lineage>
        <taxon>Bacteria</taxon>
        <taxon>Pseudomonadati</taxon>
        <taxon>Pseudomonadota</taxon>
        <taxon>Alphaproteobacteria</taxon>
        <taxon>Acetobacterales</taxon>
        <taxon>Acetobacteraceae</taxon>
        <taxon>Swingsia</taxon>
    </lineage>
</organism>
<evidence type="ECO:0000313" key="2">
    <source>
        <dbReference type="Proteomes" id="UP000316313"/>
    </source>
</evidence>
<dbReference type="Gene3D" id="3.40.630.40">
    <property type="entry name" value="Zn-dependent exopeptidases"/>
    <property type="match status" value="1"/>
</dbReference>
<dbReference type="Pfam" id="PF05013">
    <property type="entry name" value="FGase"/>
    <property type="match status" value="1"/>
</dbReference>
<dbReference type="EMBL" id="CP038141">
    <property type="protein sequence ID" value="QDH17631.1"/>
    <property type="molecule type" value="Genomic_DNA"/>
</dbReference>
<keyword evidence="1" id="KW-0378">Hydrolase</keyword>
<dbReference type="KEGG" id="ssam:E3D00_08715"/>
<dbReference type="InterPro" id="IPR011227">
    <property type="entry name" value="UCP029730"/>
</dbReference>
<sequence>MSNTLLSSIDPAPYLMFPERKPSPFVLVSDHAGRKVPEKLGDLGVGKEDWDRHIAWDIGIGEVGQLLHKALGSVLIEQVYSRLVIDCNRAPGHKTSIPHVSDETAVPGNIHAPETCRQMREKEILHPYHDVIEEVLSQRGQKPTALIALHSFTPQFGGKKRPWDIGILHNRDKRMSQIMLNLLREDPELCVGDNEPYVLTDTSDYTVPYHAETKGLPYLEIEIRQDLIGDKAGQHLWAERLAYLLPMVWERMAHD</sequence>
<name>A0A4Y6UML3_9PROT</name>
<dbReference type="Proteomes" id="UP000316313">
    <property type="component" value="Chromosome"/>
</dbReference>
<dbReference type="OrthoDB" id="9815326at2"/>
<dbReference type="RefSeq" id="WP_141461765.1">
    <property type="nucleotide sequence ID" value="NZ_CP038141.1"/>
</dbReference>
<proteinExistence type="predicted"/>
<accession>A0A4Y6UML3</accession>
<dbReference type="SUPFAM" id="SSF53187">
    <property type="entry name" value="Zn-dependent exopeptidases"/>
    <property type="match status" value="1"/>
</dbReference>
<dbReference type="GO" id="GO:0016787">
    <property type="term" value="F:hydrolase activity"/>
    <property type="evidence" value="ECO:0007669"/>
    <property type="project" value="UniProtKB-KW"/>
</dbReference>
<keyword evidence="2" id="KW-1185">Reference proteome</keyword>
<dbReference type="InterPro" id="IPR007709">
    <property type="entry name" value="N-FG_amidohydro"/>
</dbReference>
<reference evidence="1 2" key="1">
    <citation type="submission" date="2019-03" db="EMBL/GenBank/DDBJ databases">
        <title>The complete genome sequence of Swingsia samuiensis NBRC107927(T).</title>
        <authorList>
            <person name="Chua K.-O."/>
            <person name="Chan K.-G."/>
            <person name="See-Too W.-S."/>
        </authorList>
    </citation>
    <scope>NUCLEOTIDE SEQUENCE [LARGE SCALE GENOMIC DNA]</scope>
    <source>
        <strain evidence="1 2">AH83</strain>
    </source>
</reference>
<dbReference type="AlphaFoldDB" id="A0A4Y6UML3"/>
<protein>
    <submittedName>
        <fullName evidence="1">N-formylglutamate amidohydrolase</fullName>
    </submittedName>
</protein>
<gene>
    <name evidence="1" type="ORF">E3D00_08715</name>
</gene>